<dbReference type="InterPro" id="IPR018721">
    <property type="entry name" value="DUF2252"/>
</dbReference>
<sequence length="365" mass="41107">MGQEAEPSFEAATQAYVDWMGRYFTPEEQGLKLKRMKMRESPFAFLRGSFYRWPFHVATAPAPVRSAPSFLIVGDIHLENFGTWRDVEGRLVWGINDFDEAAELPFTSDLVRLAASAALEAGRQEFQLSAFEAADTILEGYWAHLKFGPDPFILEDRHAWLRDLAAASGENARKHWRKLLSQEEVDEFAIPEEARDLLRSSLPKKAASIRFFRRKAGLGSLGRPRFMGVVEWNGGLVAREVKAAIPSAVSMTQAAIDDPARHSRRAVQAACRAPDPALHIAERWVVRRLSPEARKVEIDEIEHAPDQKHLLHAMGRELANVHIGSAGGSGRLRSYLERLPDDWLRVASSLAAERVWDDFKAFLRS</sequence>
<dbReference type="PANTHER" id="PTHR39441:SF1">
    <property type="entry name" value="DUF2252 DOMAIN-CONTAINING PROTEIN"/>
    <property type="match status" value="1"/>
</dbReference>
<organism evidence="1 2">
    <name type="scientific">Microvirga aerophila</name>
    <dbReference type="NCBI Taxonomy" id="670291"/>
    <lineage>
        <taxon>Bacteria</taxon>
        <taxon>Pseudomonadati</taxon>
        <taxon>Pseudomonadota</taxon>
        <taxon>Alphaproteobacteria</taxon>
        <taxon>Hyphomicrobiales</taxon>
        <taxon>Methylobacteriaceae</taxon>
        <taxon>Microvirga</taxon>
    </lineage>
</organism>
<dbReference type="SUPFAM" id="SSF56112">
    <property type="entry name" value="Protein kinase-like (PK-like)"/>
    <property type="match status" value="1"/>
</dbReference>
<dbReference type="PANTHER" id="PTHR39441">
    <property type="entry name" value="DUF2252 DOMAIN-CONTAINING PROTEIN"/>
    <property type="match status" value="1"/>
</dbReference>
<reference evidence="1 2" key="1">
    <citation type="submission" date="2019-07" db="EMBL/GenBank/DDBJ databases">
        <title>Whole genome shotgun sequence of Microvirga aerophila NBRC 106136.</title>
        <authorList>
            <person name="Hosoyama A."/>
            <person name="Uohara A."/>
            <person name="Ohji S."/>
            <person name="Ichikawa N."/>
        </authorList>
    </citation>
    <scope>NUCLEOTIDE SEQUENCE [LARGE SCALE GENOMIC DNA]</scope>
    <source>
        <strain evidence="1 2">NBRC 106136</strain>
    </source>
</reference>
<dbReference type="InterPro" id="IPR011009">
    <property type="entry name" value="Kinase-like_dom_sf"/>
</dbReference>
<dbReference type="AlphaFoldDB" id="A0A512BQG8"/>
<evidence type="ECO:0000313" key="2">
    <source>
        <dbReference type="Proteomes" id="UP000321085"/>
    </source>
</evidence>
<proteinExistence type="predicted"/>
<accession>A0A512BQG8</accession>
<dbReference type="OrthoDB" id="1491115at2"/>
<dbReference type="Pfam" id="PF10009">
    <property type="entry name" value="DUF2252"/>
    <property type="match status" value="2"/>
</dbReference>
<evidence type="ECO:0000313" key="1">
    <source>
        <dbReference type="EMBL" id="GEO14273.1"/>
    </source>
</evidence>
<dbReference type="EMBL" id="BJYU01000021">
    <property type="protein sequence ID" value="GEO14273.1"/>
    <property type="molecule type" value="Genomic_DNA"/>
</dbReference>
<evidence type="ECO:0008006" key="3">
    <source>
        <dbReference type="Google" id="ProtNLM"/>
    </source>
</evidence>
<keyword evidence="2" id="KW-1185">Reference proteome</keyword>
<gene>
    <name evidence="1" type="ORF">MAE02_19690</name>
</gene>
<comment type="caution">
    <text evidence="1">The sequence shown here is derived from an EMBL/GenBank/DDBJ whole genome shotgun (WGS) entry which is preliminary data.</text>
</comment>
<name>A0A512BQG8_9HYPH</name>
<dbReference type="RefSeq" id="WP_114185889.1">
    <property type="nucleotide sequence ID" value="NZ_BJYU01000021.1"/>
</dbReference>
<dbReference type="Proteomes" id="UP000321085">
    <property type="component" value="Unassembled WGS sequence"/>
</dbReference>
<protein>
    <recommendedName>
        <fullName evidence="3">DUF2252 domain-containing protein</fullName>
    </recommendedName>
</protein>